<accession>A0A6C0EES8</accession>
<dbReference type="InterPro" id="IPR000305">
    <property type="entry name" value="GIY-YIG_endonuc"/>
</dbReference>
<dbReference type="Pfam" id="PF01541">
    <property type="entry name" value="GIY-YIG"/>
    <property type="match status" value="1"/>
</dbReference>
<sequence>MTTIYILKLEDDCFYVGKTNNYNKRIIDHINNNGALWIK</sequence>
<feature type="domain" description="GIY-YIG" evidence="1">
    <location>
        <begin position="1"/>
        <end position="39"/>
    </location>
</feature>
<protein>
    <recommendedName>
        <fullName evidence="1">GIY-YIG domain-containing protein</fullName>
    </recommendedName>
</protein>
<dbReference type="PROSITE" id="PS50164">
    <property type="entry name" value="GIY_YIG"/>
    <property type="match status" value="1"/>
</dbReference>
<dbReference type="Gene3D" id="3.40.1440.10">
    <property type="entry name" value="GIY-YIG endonuclease"/>
    <property type="match status" value="1"/>
</dbReference>
<reference evidence="2" key="1">
    <citation type="journal article" date="2020" name="Nature">
        <title>Giant virus diversity and host interactions through global metagenomics.</title>
        <authorList>
            <person name="Schulz F."/>
            <person name="Roux S."/>
            <person name="Paez-Espino D."/>
            <person name="Jungbluth S."/>
            <person name="Walsh D.A."/>
            <person name="Denef V.J."/>
            <person name="McMahon K.D."/>
            <person name="Konstantinidis K.T."/>
            <person name="Eloe-Fadrosh E.A."/>
            <person name="Kyrpides N.C."/>
            <person name="Woyke T."/>
        </authorList>
    </citation>
    <scope>NUCLEOTIDE SEQUENCE</scope>
    <source>
        <strain evidence="2">GVMAG-M-3300023179-2</strain>
    </source>
</reference>
<dbReference type="AlphaFoldDB" id="A0A6C0EES8"/>
<evidence type="ECO:0000313" key="2">
    <source>
        <dbReference type="EMBL" id="QHT26913.1"/>
    </source>
</evidence>
<dbReference type="InterPro" id="IPR035901">
    <property type="entry name" value="GIY-YIG_endonuc_sf"/>
</dbReference>
<dbReference type="SUPFAM" id="SSF82771">
    <property type="entry name" value="GIY-YIG endonuclease"/>
    <property type="match status" value="1"/>
</dbReference>
<evidence type="ECO:0000259" key="1">
    <source>
        <dbReference type="PROSITE" id="PS50164"/>
    </source>
</evidence>
<name>A0A6C0EES8_9ZZZZ</name>
<proteinExistence type="predicted"/>
<dbReference type="EMBL" id="MN739804">
    <property type="protein sequence ID" value="QHT26913.1"/>
    <property type="molecule type" value="Genomic_DNA"/>
</dbReference>
<organism evidence="2">
    <name type="scientific">viral metagenome</name>
    <dbReference type="NCBI Taxonomy" id="1070528"/>
    <lineage>
        <taxon>unclassified sequences</taxon>
        <taxon>metagenomes</taxon>
        <taxon>organismal metagenomes</taxon>
    </lineage>
</organism>